<proteinExistence type="predicted"/>
<feature type="chain" id="PRO_5038763358" description="Lipoprotein" evidence="1">
    <location>
        <begin position="19"/>
        <end position="41"/>
    </location>
</feature>
<keyword evidence="3" id="KW-1185">Reference proteome</keyword>
<organism evidence="2 3">
    <name type="scientific">Alkalicoccus daliensis</name>
    <dbReference type="NCBI Taxonomy" id="745820"/>
    <lineage>
        <taxon>Bacteria</taxon>
        <taxon>Bacillati</taxon>
        <taxon>Bacillota</taxon>
        <taxon>Bacilli</taxon>
        <taxon>Bacillales</taxon>
        <taxon>Bacillaceae</taxon>
        <taxon>Alkalicoccus</taxon>
    </lineage>
</organism>
<protein>
    <recommendedName>
        <fullName evidence="4">Lipoprotein</fullName>
    </recommendedName>
</protein>
<name>A0A1H0JLD3_9BACI</name>
<sequence length="41" mass="4657">MKKLIPLITSLFAVLALSGCNELQQTVYPVEEQTEIDKYDD</sequence>
<evidence type="ECO:0000313" key="3">
    <source>
        <dbReference type="Proteomes" id="UP000198778"/>
    </source>
</evidence>
<dbReference type="EMBL" id="FNIL01000014">
    <property type="protein sequence ID" value="SDO44526.1"/>
    <property type="molecule type" value="Genomic_DNA"/>
</dbReference>
<keyword evidence="1" id="KW-0732">Signal</keyword>
<gene>
    <name evidence="2" type="ORF">SAMN04488053_11410</name>
</gene>
<dbReference type="PROSITE" id="PS51257">
    <property type="entry name" value="PROKAR_LIPOPROTEIN"/>
    <property type="match status" value="1"/>
</dbReference>
<feature type="signal peptide" evidence="1">
    <location>
        <begin position="1"/>
        <end position="18"/>
    </location>
</feature>
<evidence type="ECO:0008006" key="4">
    <source>
        <dbReference type="Google" id="ProtNLM"/>
    </source>
</evidence>
<evidence type="ECO:0000256" key="1">
    <source>
        <dbReference type="SAM" id="SignalP"/>
    </source>
</evidence>
<dbReference type="STRING" id="745820.SAMN04488053_11410"/>
<dbReference type="RefSeq" id="WP_280138105.1">
    <property type="nucleotide sequence ID" value="NZ_FNIL01000014.1"/>
</dbReference>
<evidence type="ECO:0000313" key="2">
    <source>
        <dbReference type="EMBL" id="SDO44526.1"/>
    </source>
</evidence>
<dbReference type="Proteomes" id="UP000198778">
    <property type="component" value="Unassembled WGS sequence"/>
</dbReference>
<dbReference type="AlphaFoldDB" id="A0A1H0JLD3"/>
<accession>A0A1H0JLD3</accession>
<reference evidence="3" key="1">
    <citation type="submission" date="2016-10" db="EMBL/GenBank/DDBJ databases">
        <authorList>
            <person name="Varghese N."/>
            <person name="Submissions S."/>
        </authorList>
    </citation>
    <scope>NUCLEOTIDE SEQUENCE [LARGE SCALE GENOMIC DNA]</scope>
    <source>
        <strain evidence="3">CGMCC 1.10369</strain>
    </source>
</reference>